<dbReference type="BioCyc" id="CNIT1237085:G1324-1571-MONOMER"/>
<protein>
    <submittedName>
        <fullName evidence="1">Uncharacterized protein</fullName>
    </submittedName>
</protein>
<evidence type="ECO:0000313" key="2">
    <source>
        <dbReference type="Proteomes" id="UP000008037"/>
    </source>
</evidence>
<name>K0IAZ1_NITGG</name>
<dbReference type="STRING" id="1237085.Ngar_c15730"/>
<dbReference type="AlphaFoldDB" id="K0IAZ1"/>
<dbReference type="InParanoid" id="K0IAZ1"/>
<keyword evidence="2" id="KW-1185">Reference proteome</keyword>
<accession>K0IAZ1</accession>
<dbReference type="EMBL" id="CP002408">
    <property type="protein sequence ID" value="AFU58506.1"/>
    <property type="molecule type" value="Genomic_DNA"/>
</dbReference>
<evidence type="ECO:0000313" key="1">
    <source>
        <dbReference type="EMBL" id="AFU58506.1"/>
    </source>
</evidence>
<sequence>MGLISAITALIGGFAGALTGSSFSFSDPKTGESVVVQSSGYSWARMINDRLTTTAQTLAQGASLKFKNETQRPMRVLYVSLVPDSAFKTKGHVQVLINDISVFLPNKPAYFTDIGSKTIDFGNVGMTLPAGKDIIIQTASSDGTSVTLTAAVVVAQ</sequence>
<reference evidence="1 2" key="1">
    <citation type="journal article" date="2012" name="Environ. Microbiol.">
        <title>The genome of the ammonia-oxidizing Candidatus Nitrososphaera gargensis: insights into metabolic versatility and environmental adaptations.</title>
        <authorList>
            <person name="Spang A."/>
            <person name="Poehlein A."/>
            <person name="Offre P."/>
            <person name="Zumbragel S."/>
            <person name="Haider S."/>
            <person name="Rychlik N."/>
            <person name="Nowka B."/>
            <person name="Schmeisser C."/>
            <person name="Lebedeva E.V."/>
            <person name="Rattei T."/>
            <person name="Bohm C."/>
            <person name="Schmid M."/>
            <person name="Galushko A."/>
            <person name="Hatzenpichler R."/>
            <person name="Weinmaier T."/>
            <person name="Daniel R."/>
            <person name="Schleper C."/>
            <person name="Spieck E."/>
            <person name="Streit W."/>
            <person name="Wagner M."/>
        </authorList>
    </citation>
    <scope>NUCLEOTIDE SEQUENCE [LARGE SCALE GENOMIC DNA]</scope>
    <source>
        <strain evidence="2">Ga9.2</strain>
    </source>
</reference>
<proteinExistence type="predicted"/>
<organism evidence="1 2">
    <name type="scientific">Nitrososphaera gargensis (strain Ga9.2)</name>
    <dbReference type="NCBI Taxonomy" id="1237085"/>
    <lineage>
        <taxon>Archaea</taxon>
        <taxon>Nitrososphaerota</taxon>
        <taxon>Nitrososphaeria</taxon>
        <taxon>Nitrososphaerales</taxon>
        <taxon>Nitrososphaeraceae</taxon>
        <taxon>Nitrososphaera</taxon>
    </lineage>
</organism>
<dbReference type="KEGG" id="nga:Ngar_c15730"/>
<dbReference type="HOGENOM" id="CLU_1682753_0_0_2"/>
<dbReference type="RefSeq" id="WP_015019043.1">
    <property type="nucleotide sequence ID" value="NC_018719.1"/>
</dbReference>
<dbReference type="GeneID" id="13797832"/>
<gene>
    <name evidence="1" type="ordered locus">Ngar_c15730</name>
</gene>
<dbReference type="Proteomes" id="UP000008037">
    <property type="component" value="Chromosome"/>
</dbReference>